<dbReference type="GO" id="GO:0005524">
    <property type="term" value="F:ATP binding"/>
    <property type="evidence" value="ECO:0007669"/>
    <property type="project" value="UniProtKB-KW"/>
</dbReference>
<gene>
    <name evidence="6" type="primary">5</name>
    <name evidence="6" type="ORF">HGTV1_5</name>
</gene>
<feature type="domain" description="Terminase large subunit gp17-like C-terminal" evidence="5">
    <location>
        <begin position="259"/>
        <end position="412"/>
    </location>
</feature>
<dbReference type="Gene3D" id="3.40.50.300">
    <property type="entry name" value="P-loop containing nucleotide triphosphate hydrolases"/>
    <property type="match status" value="1"/>
</dbReference>
<protein>
    <submittedName>
        <fullName evidence="6">Terminase large subunit</fullName>
    </submittedName>
</protein>
<name>R4T8V9_9CAUD</name>
<evidence type="ECO:0000256" key="4">
    <source>
        <dbReference type="ARBA" id="ARBA00023219"/>
    </source>
</evidence>
<dbReference type="InterPro" id="IPR027417">
    <property type="entry name" value="P-loop_NTPase"/>
</dbReference>
<dbReference type="KEGG" id="vg:16193882"/>
<dbReference type="Pfam" id="PF17289">
    <property type="entry name" value="Terminase_6C"/>
    <property type="match status" value="1"/>
</dbReference>
<evidence type="ECO:0000313" key="7">
    <source>
        <dbReference type="Proteomes" id="UP000202786"/>
    </source>
</evidence>
<dbReference type="InterPro" id="IPR035421">
    <property type="entry name" value="Terminase_6C"/>
</dbReference>
<dbReference type="OrthoDB" id="5717at10239"/>
<dbReference type="Pfam" id="PF03237">
    <property type="entry name" value="Terminase_6N"/>
    <property type="match status" value="1"/>
</dbReference>
<evidence type="ECO:0000313" key="6">
    <source>
        <dbReference type="EMBL" id="AGM11335.1"/>
    </source>
</evidence>
<dbReference type="RefSeq" id="YP_008059213.1">
    <property type="nucleotide sequence ID" value="NC_021328.1"/>
</dbReference>
<sequence>MSSVEAERLLDEPSYFVEHYLDEEPFDYQKDFMDHNASRKAAVCGRRVGKSTMASWLALWYGITHANAEILITAKAQRQSMELFNEVKKQIRQSDIEEDQWGITRDTRTEINFDNGSRIICLPVGTDGSNIRGYGTDLLIVDEAAFINDSIFQEVLSPMLAVGDSSFVLLSTPFGKKGFLYERFNDEKWYTLQVPTWANPMIDDDFIEEQKSNLTSIQFRQEIKGEFVESADSFFTREELMNCAYESVDRKDKQIAYLGVDLASTGGDESVYVSIDGDGNVFDIEHTKNKSMTDAMGRVRELDSYHDYTKIMIDSTGLGTGVVDQVKEDLGRKVEGFKFTNEKKQSLYNTLKNHLQDGKIRYSFVPGKDEPENKMVDQCLELEYEYTSTGKTKIHHPSGGHDDFSDALALAVWAKSQKNLARSDKESMKPFNLGSLR</sequence>
<dbReference type="EMBL" id="KC292026">
    <property type="protein sequence ID" value="AGM11335.1"/>
    <property type="molecule type" value="Genomic_DNA"/>
</dbReference>
<evidence type="ECO:0000256" key="2">
    <source>
        <dbReference type="ARBA" id="ARBA00022741"/>
    </source>
</evidence>
<reference evidence="6 7" key="1">
    <citation type="submission" date="2012-12" db="EMBL/GenBank/DDBJ databases">
        <authorList>
            <person name="Sencilo A."/>
            <person name="Jacobs-Sera D."/>
            <person name="Russell D.A."/>
            <person name="Ko C."/>
            <person name="Atanasova N."/>
            <person name="Osterlund E."/>
            <person name="Oksanen H.M."/>
            <person name="Bamford D.H."/>
            <person name="Hatfull G.F."/>
            <person name="Roine E."/>
            <person name="Hendrix R.W."/>
        </authorList>
    </citation>
    <scope>NUCLEOTIDE SEQUENCE [LARGE SCALE GENOMIC DNA]</scope>
</reference>
<dbReference type="Proteomes" id="UP000202786">
    <property type="component" value="Segment"/>
</dbReference>
<accession>R4T8V9</accession>
<keyword evidence="2" id="KW-0547">Nucleotide-binding</keyword>
<organism evidence="6 7">
    <name type="scientific">Halogranum tailed virus 1</name>
    <dbReference type="NCBI Taxonomy" id="1273749"/>
    <lineage>
        <taxon>Viruses</taxon>
        <taxon>Duplodnaviria</taxon>
        <taxon>Heunggongvirae</taxon>
        <taxon>Uroviricota</taxon>
        <taxon>Caudoviricetes</taxon>
        <taxon>Thumleimavirales</taxon>
        <taxon>Halomagnusviridae</taxon>
        <taxon>Hagravirus</taxon>
        <taxon>Hagravirus capitaneum</taxon>
        <taxon>Hagravirus HGTV1</taxon>
    </lineage>
</organism>
<proteinExistence type="predicted"/>
<evidence type="ECO:0000259" key="5">
    <source>
        <dbReference type="Pfam" id="PF17289"/>
    </source>
</evidence>
<evidence type="ECO:0000256" key="1">
    <source>
        <dbReference type="ARBA" id="ARBA00022612"/>
    </source>
</evidence>
<keyword evidence="1" id="KW-1188">Viral release from host cell</keyword>
<keyword evidence="3" id="KW-0067">ATP-binding</keyword>
<dbReference type="GeneID" id="16193882"/>
<evidence type="ECO:0000256" key="3">
    <source>
        <dbReference type="ARBA" id="ARBA00022840"/>
    </source>
</evidence>
<keyword evidence="7" id="KW-1185">Reference proteome</keyword>
<keyword evidence="4" id="KW-0231">Viral genome packaging</keyword>
<dbReference type="Gene3D" id="3.30.420.240">
    <property type="match status" value="1"/>
</dbReference>